<dbReference type="SMART" id="SM00855">
    <property type="entry name" value="PGAM"/>
    <property type="match status" value="1"/>
</dbReference>
<dbReference type="Gene3D" id="3.40.50.1240">
    <property type="entry name" value="Phosphoglycerate mutase-like"/>
    <property type="match status" value="1"/>
</dbReference>
<dbReference type="PANTHER" id="PTHR48100">
    <property type="entry name" value="BROAD-SPECIFICITY PHOSPHATASE YOR283W-RELATED"/>
    <property type="match status" value="1"/>
</dbReference>
<dbReference type="Pfam" id="PF00300">
    <property type="entry name" value="His_Phos_1"/>
    <property type="match status" value="1"/>
</dbReference>
<dbReference type="GeneID" id="37108689"/>
<proteinExistence type="predicted"/>
<sequence>MEKQEPFWKFQLVPDIFVDYNEIANRIPGLKVGTQPNLGIVDQIYGDTDAFTEWLEQDKTPWERLTSYVRRLNVRSPKNVSYKILYLTRHGHGVHNEYRDKVGKGNWDDYWARLDGDGTTYWVDAQLTDTGIQQARELGKFWTTVALEQKIPLPETIYTSPLQRCLHTTKIMFSTALKDSGRRIAPMVKEGLRERLTGHTCDKRSTLTQINQLYPRYLVEDGFPEEDRLWSPFTFETTEQHVARKQQVLEDIFSRDPNEVIALTIHAYAIGAIVRACGGEEGFIVREGSTIALLVRGERPPLGRYEAMYY</sequence>
<evidence type="ECO:0000313" key="1">
    <source>
        <dbReference type="EMBL" id="PWY70320.1"/>
    </source>
</evidence>
<dbReference type="EMBL" id="MSFK01000039">
    <property type="protein sequence ID" value="PWY70320.1"/>
    <property type="molecule type" value="Genomic_DNA"/>
</dbReference>
<comment type="caution">
    <text evidence="1">The sequence shown here is derived from an EMBL/GenBank/DDBJ whole genome shotgun (WGS) entry which is preliminary data.</text>
</comment>
<gene>
    <name evidence="1" type="ORF">BO94DRAFT_269267</name>
</gene>
<dbReference type="GO" id="GO:0005737">
    <property type="term" value="C:cytoplasm"/>
    <property type="evidence" value="ECO:0007669"/>
    <property type="project" value="TreeGrafter"/>
</dbReference>
<dbReference type="GO" id="GO:0016791">
    <property type="term" value="F:phosphatase activity"/>
    <property type="evidence" value="ECO:0007669"/>
    <property type="project" value="TreeGrafter"/>
</dbReference>
<reference evidence="1 2" key="1">
    <citation type="submission" date="2016-12" db="EMBL/GenBank/DDBJ databases">
        <title>The genomes of Aspergillus section Nigri reveals drivers in fungal speciation.</title>
        <authorList>
            <consortium name="DOE Joint Genome Institute"/>
            <person name="Vesth T.C."/>
            <person name="Nybo J."/>
            <person name="Theobald S."/>
            <person name="Brandl J."/>
            <person name="Frisvad J.C."/>
            <person name="Nielsen K.F."/>
            <person name="Lyhne E.K."/>
            <person name="Kogle M.E."/>
            <person name="Kuo A."/>
            <person name="Riley R."/>
            <person name="Clum A."/>
            <person name="Nolan M."/>
            <person name="Lipzen A."/>
            <person name="Salamov A."/>
            <person name="Henrissat B."/>
            <person name="Wiebenga A."/>
            <person name="De Vries R.P."/>
            <person name="Grigoriev I.V."/>
            <person name="Mortensen U.H."/>
            <person name="Andersen M.R."/>
            <person name="Baker S.E."/>
        </authorList>
    </citation>
    <scope>NUCLEOTIDE SEQUENCE [LARGE SCALE GENOMIC DNA]</scope>
    <source>
        <strain evidence="1 2">CBS 115572</strain>
    </source>
</reference>
<dbReference type="OrthoDB" id="496981at2759"/>
<dbReference type="InterPro" id="IPR013078">
    <property type="entry name" value="His_Pase_superF_clade-1"/>
</dbReference>
<dbReference type="RefSeq" id="XP_025462611.1">
    <property type="nucleotide sequence ID" value="XM_025606546.1"/>
</dbReference>
<organism evidence="1 2">
    <name type="scientific">Aspergillus sclerotioniger CBS 115572</name>
    <dbReference type="NCBI Taxonomy" id="1450535"/>
    <lineage>
        <taxon>Eukaryota</taxon>
        <taxon>Fungi</taxon>
        <taxon>Dikarya</taxon>
        <taxon>Ascomycota</taxon>
        <taxon>Pezizomycotina</taxon>
        <taxon>Eurotiomycetes</taxon>
        <taxon>Eurotiomycetidae</taxon>
        <taxon>Eurotiales</taxon>
        <taxon>Aspergillaceae</taxon>
        <taxon>Aspergillus</taxon>
        <taxon>Aspergillus subgen. Circumdati</taxon>
    </lineage>
</organism>
<name>A0A317VEL3_9EURO</name>
<dbReference type="SUPFAM" id="SSF53254">
    <property type="entry name" value="Phosphoglycerate mutase-like"/>
    <property type="match status" value="1"/>
</dbReference>
<dbReference type="PANTHER" id="PTHR48100:SF1">
    <property type="entry name" value="HISTIDINE PHOSPHATASE FAMILY PROTEIN-RELATED"/>
    <property type="match status" value="1"/>
</dbReference>
<evidence type="ECO:0000313" key="2">
    <source>
        <dbReference type="Proteomes" id="UP000246702"/>
    </source>
</evidence>
<keyword evidence="2" id="KW-1185">Reference proteome</keyword>
<dbReference type="Proteomes" id="UP000246702">
    <property type="component" value="Unassembled WGS sequence"/>
</dbReference>
<dbReference type="CDD" id="cd07067">
    <property type="entry name" value="HP_PGM_like"/>
    <property type="match status" value="1"/>
</dbReference>
<dbReference type="AlphaFoldDB" id="A0A317VEL3"/>
<accession>A0A317VEL3</accession>
<protein>
    <submittedName>
        <fullName evidence="1">Phosphoglycerate mutase family protein</fullName>
    </submittedName>
</protein>
<dbReference type="InterPro" id="IPR029033">
    <property type="entry name" value="His_PPase_superfam"/>
</dbReference>
<dbReference type="InterPro" id="IPR050275">
    <property type="entry name" value="PGM_Phosphatase"/>
</dbReference>